<dbReference type="SUPFAM" id="SSF54897">
    <property type="entry name" value="Protease propeptides/inhibitors"/>
    <property type="match status" value="1"/>
</dbReference>
<dbReference type="InterPro" id="IPR041469">
    <property type="entry name" value="Subtilisin-like_FN3"/>
</dbReference>
<dbReference type="InterPro" id="IPR036852">
    <property type="entry name" value="Peptidase_S8/S53_dom_sf"/>
</dbReference>
<keyword evidence="8" id="KW-0812">Transmembrane</keyword>
<reference evidence="13 14" key="1">
    <citation type="journal article" date="2019" name="Microorganisms">
        <title>Systematic Affiliation and Genome Analysis of Subtercola vilae DB165(T) with Particular Emphasis on Cold Adaptation of an Isolate from a High-Altitude Cold Volcano Lake.</title>
        <authorList>
            <person name="Villalobos A.S."/>
            <person name="Wiese J."/>
            <person name="Imhoff J.F."/>
            <person name="Dorador C."/>
            <person name="Keller A."/>
            <person name="Hentschel U."/>
        </authorList>
    </citation>
    <scope>NUCLEOTIDE SEQUENCE [LARGE SCALE GENOMIC DNA]</scope>
    <source>
        <strain evidence="13 14">DB165</strain>
    </source>
</reference>
<evidence type="ECO:0000313" key="14">
    <source>
        <dbReference type="Proteomes" id="UP000306192"/>
    </source>
</evidence>
<organism evidence="13 14">
    <name type="scientific">Subtercola vilae</name>
    <dbReference type="NCBI Taxonomy" id="2056433"/>
    <lineage>
        <taxon>Bacteria</taxon>
        <taxon>Bacillati</taxon>
        <taxon>Actinomycetota</taxon>
        <taxon>Actinomycetes</taxon>
        <taxon>Micrococcales</taxon>
        <taxon>Microbacteriaceae</taxon>
        <taxon>Subtercola</taxon>
    </lineage>
</organism>
<dbReference type="SUPFAM" id="SSF52743">
    <property type="entry name" value="Subtilisin-like"/>
    <property type="match status" value="1"/>
</dbReference>
<dbReference type="GO" id="GO:0006508">
    <property type="term" value="P:proteolysis"/>
    <property type="evidence" value="ECO:0007669"/>
    <property type="project" value="UniProtKB-KW"/>
</dbReference>
<dbReference type="CDD" id="cd04852">
    <property type="entry name" value="Peptidases_S8_3"/>
    <property type="match status" value="1"/>
</dbReference>
<comment type="caution">
    <text evidence="13">The sequence shown here is derived from an EMBL/GenBank/DDBJ whole genome shotgun (WGS) entry which is preliminary data.</text>
</comment>
<dbReference type="PANTHER" id="PTHR10795">
    <property type="entry name" value="PROPROTEIN CONVERTASE SUBTILISIN/KEXIN"/>
    <property type="match status" value="1"/>
</dbReference>
<dbReference type="PROSITE" id="PS51892">
    <property type="entry name" value="SUBTILASE"/>
    <property type="match status" value="1"/>
</dbReference>
<keyword evidence="8" id="KW-1133">Transmembrane helix</keyword>
<dbReference type="Pfam" id="PF17766">
    <property type="entry name" value="fn3_6"/>
    <property type="match status" value="1"/>
</dbReference>
<feature type="active site" description="Charge relay system" evidence="5 6">
    <location>
        <position position="278"/>
    </location>
</feature>
<evidence type="ECO:0000259" key="10">
    <source>
        <dbReference type="Pfam" id="PF02225"/>
    </source>
</evidence>
<evidence type="ECO:0000259" key="12">
    <source>
        <dbReference type="Pfam" id="PF17766"/>
    </source>
</evidence>
<dbReference type="EMBL" id="QYRT01000007">
    <property type="protein sequence ID" value="TIH39090.1"/>
    <property type="molecule type" value="Genomic_DNA"/>
</dbReference>
<dbReference type="InterPro" id="IPR037045">
    <property type="entry name" value="S8pro/Inhibitor_I9_sf"/>
</dbReference>
<dbReference type="InterPro" id="IPR045051">
    <property type="entry name" value="SBT"/>
</dbReference>
<sequence>MASSSVLAASSVATSASQGTSPLTPLPGGPTRPPTDFTAGRYIVTLTDPAAATYQGGVNGFSATKPAAGSQMNARSLPVQSYSDFLNSTQNDIASSVGASIDYSYTLALNGFAADLTPAQASALTANKSVARVTPDETKHITEAVPSTTYLGLDGSKGVWNTVGGVADAGKGIVIGDIDTGIAPENPSFAGGALGTTPGAEPYTDPNPPAAFADSPITFAKADNSTFHGACVTGDEFTAADCSTKIIGARYYLAGFGAGNIASVADGEYVSPRDGDSHGSHTASTAAGNNAVKATVAGDSFGNISGVAPAAKIAVYKVCWTGDKSKGVADGCNNSDMLAAIDQAVADGVDVLNFSIGGSSAATTVSDTDLAFYGAASAGIFVAASAGNSGPGASTLDNGSPWYTTVAATTIPSYEATATLGDGSTFAGGSITVEAHGTGPLTGGLVRADLVKLADAKAADALICTPGTLDPAKVAGKIVFCQRGVVDRTAKSAEVLRAGGVGMLLVNATPSSIDLDEHAVPTVHLDSTAYAATFAYAATVGATVTFSKGNTAGASPAAPVLAGFSSHGPVLADGSDILKPDVSAPGVAILAAGANAFGKAPTWEFLSGTSMAAPHIAGLAALYLGEHPLATPAEIKSAMMTTATDTVDFGGTPVEDVFGQGAGNVTPTKYLSPGLLYLNGPADWDSYIAGIGYSFHDATPVDPSELNLASIAIGSLNGTQTVTRTVTSTEAGTFTAAASIAGVDTVISPSTLSFGAAGESKSYTVTFTRTTAALNTFATGYLTWTSGATTVRSPLAVQPVPLEAPGAVEGLGTTGSVPVEVTPGSDGSIPLAVQGLAKGSLLTDLVPVDAKNPPRADNVVPGHSGEGVVSDKLYYNTTVAAGTSLARFDLTSVITAAQGADLDLFVDQLGGDGTPIKEWSSATGAANERVDLIAPDAGTYQVRVEVFALPAAAAGSPPTNGAFDVNVFDVSPGAGAGGFTATPSTLVGVQSQPTSYTASWTGLDYSSKYLGLVAYGDTGLSTLVGVTTEAPPVVTPPTTDPPVTGAIPIVSPGDPGATPVPGAGSGPGSGSGSGSSSVGGLAATGLNPMLPVGLAAVLLLVGIGALVVQKRRKLGSNDPSGE</sequence>
<dbReference type="InterPro" id="IPR023828">
    <property type="entry name" value="Peptidase_S8_Ser-AS"/>
</dbReference>
<evidence type="ECO:0000256" key="2">
    <source>
        <dbReference type="ARBA" id="ARBA00022670"/>
    </source>
</evidence>
<dbReference type="Pfam" id="PF00082">
    <property type="entry name" value="Peptidase_S8"/>
    <property type="match status" value="1"/>
</dbReference>
<keyword evidence="3 6" id="KW-0378">Hydrolase</keyword>
<dbReference type="Pfam" id="PF02225">
    <property type="entry name" value="PA"/>
    <property type="match status" value="1"/>
</dbReference>
<keyword evidence="4 6" id="KW-0720">Serine protease</keyword>
<dbReference type="Pfam" id="PF05922">
    <property type="entry name" value="Inhibitor_I9"/>
    <property type="match status" value="1"/>
</dbReference>
<evidence type="ECO:0000256" key="7">
    <source>
        <dbReference type="SAM" id="MobiDB-lite"/>
    </source>
</evidence>
<feature type="compositionally biased region" description="Pro residues" evidence="7">
    <location>
        <begin position="24"/>
        <end position="33"/>
    </location>
</feature>
<evidence type="ECO:0000259" key="9">
    <source>
        <dbReference type="Pfam" id="PF00082"/>
    </source>
</evidence>
<dbReference type="Gene3D" id="2.60.40.2310">
    <property type="match status" value="1"/>
</dbReference>
<protein>
    <submittedName>
        <fullName evidence="13">Serine protease</fullName>
    </submittedName>
</protein>
<dbReference type="InterPro" id="IPR010259">
    <property type="entry name" value="S8pro/Inhibitor_I9"/>
</dbReference>
<dbReference type="Gene3D" id="3.50.30.30">
    <property type="match status" value="1"/>
</dbReference>
<keyword evidence="8" id="KW-0472">Membrane</keyword>
<dbReference type="GO" id="GO:0004252">
    <property type="term" value="F:serine-type endopeptidase activity"/>
    <property type="evidence" value="ECO:0007669"/>
    <property type="project" value="UniProtKB-UniRule"/>
</dbReference>
<evidence type="ECO:0000256" key="3">
    <source>
        <dbReference type="ARBA" id="ARBA00022801"/>
    </source>
</evidence>
<feature type="active site" description="Charge relay system" evidence="5 6">
    <location>
        <position position="179"/>
    </location>
</feature>
<dbReference type="InterPro" id="IPR003137">
    <property type="entry name" value="PA_domain"/>
</dbReference>
<evidence type="ECO:0000256" key="8">
    <source>
        <dbReference type="SAM" id="Phobius"/>
    </source>
</evidence>
<dbReference type="OrthoDB" id="614750at2"/>
<feature type="domain" description="Peptidase S8/S53" evidence="9">
    <location>
        <begin position="170"/>
        <end position="661"/>
    </location>
</feature>
<dbReference type="InterPro" id="IPR015500">
    <property type="entry name" value="Peptidase_S8_subtilisin-rel"/>
</dbReference>
<feature type="domain" description="Inhibitor I9" evidence="11">
    <location>
        <begin position="41"/>
        <end position="139"/>
    </location>
</feature>
<evidence type="ECO:0000256" key="1">
    <source>
        <dbReference type="ARBA" id="ARBA00011073"/>
    </source>
</evidence>
<dbReference type="PROSITE" id="PS00138">
    <property type="entry name" value="SUBTILASE_SER"/>
    <property type="match status" value="1"/>
</dbReference>
<evidence type="ECO:0000256" key="6">
    <source>
        <dbReference type="PROSITE-ProRule" id="PRU01240"/>
    </source>
</evidence>
<dbReference type="Proteomes" id="UP000306192">
    <property type="component" value="Unassembled WGS sequence"/>
</dbReference>
<dbReference type="Gene3D" id="3.30.70.80">
    <property type="entry name" value="Peptidase S8 propeptide/proteinase inhibitor I9"/>
    <property type="match status" value="1"/>
</dbReference>
<feature type="domain" description="Subtilisin-like protease fibronectin type-III" evidence="12">
    <location>
        <begin position="705"/>
        <end position="797"/>
    </location>
</feature>
<dbReference type="Gene3D" id="3.40.50.200">
    <property type="entry name" value="Peptidase S8/S53 domain"/>
    <property type="match status" value="1"/>
</dbReference>
<evidence type="ECO:0000256" key="4">
    <source>
        <dbReference type="ARBA" id="ARBA00022825"/>
    </source>
</evidence>
<accession>A0A4T2C4U3</accession>
<keyword evidence="2 6" id="KW-0645">Protease</keyword>
<comment type="similarity">
    <text evidence="1 6">Belongs to the peptidase S8 family.</text>
</comment>
<dbReference type="CDD" id="cd02120">
    <property type="entry name" value="PA_subtilisin_like"/>
    <property type="match status" value="1"/>
</dbReference>
<feature type="domain" description="PA" evidence="10">
    <location>
        <begin position="448"/>
        <end position="529"/>
    </location>
</feature>
<dbReference type="InterPro" id="IPR000209">
    <property type="entry name" value="Peptidase_S8/S53_dom"/>
</dbReference>
<feature type="compositionally biased region" description="Low complexity" evidence="7">
    <location>
        <begin position="13"/>
        <end position="23"/>
    </location>
</feature>
<proteinExistence type="inferred from homology"/>
<evidence type="ECO:0000259" key="11">
    <source>
        <dbReference type="Pfam" id="PF05922"/>
    </source>
</evidence>
<dbReference type="InterPro" id="IPR034197">
    <property type="entry name" value="Peptidases_S8_3"/>
</dbReference>
<keyword evidence="14" id="KW-1185">Reference proteome</keyword>
<dbReference type="AlphaFoldDB" id="A0A4T2C4U3"/>
<feature type="transmembrane region" description="Helical" evidence="8">
    <location>
        <begin position="1089"/>
        <end position="1108"/>
    </location>
</feature>
<dbReference type="Gene3D" id="2.60.120.380">
    <property type="match status" value="1"/>
</dbReference>
<evidence type="ECO:0000313" key="13">
    <source>
        <dbReference type="EMBL" id="TIH39090.1"/>
    </source>
</evidence>
<evidence type="ECO:0000256" key="5">
    <source>
        <dbReference type="PIRSR" id="PIRSR615500-1"/>
    </source>
</evidence>
<name>A0A4T2C4U3_9MICO</name>
<feature type="active site" description="Charge relay system" evidence="5 6">
    <location>
        <position position="610"/>
    </location>
</feature>
<feature type="region of interest" description="Disordered" evidence="7">
    <location>
        <begin position="1032"/>
        <end position="1078"/>
    </location>
</feature>
<feature type="compositionally biased region" description="Gly residues" evidence="7">
    <location>
        <begin position="1063"/>
        <end position="1073"/>
    </location>
</feature>
<dbReference type="PRINTS" id="PR00723">
    <property type="entry name" value="SUBTILISIN"/>
</dbReference>
<feature type="region of interest" description="Disordered" evidence="7">
    <location>
        <begin position="13"/>
        <end position="38"/>
    </location>
</feature>
<gene>
    <name evidence="13" type="ORF">D4765_05520</name>
</gene>